<comment type="caution">
    <text evidence="3">The sequence shown here is derived from an EMBL/GenBank/DDBJ whole genome shotgun (WGS) entry which is preliminary data.</text>
</comment>
<dbReference type="Proteomes" id="UP000467124">
    <property type="component" value="Unassembled WGS sequence"/>
</dbReference>
<evidence type="ECO:0000313" key="5">
    <source>
        <dbReference type="Proteomes" id="UP001585053"/>
    </source>
</evidence>
<dbReference type="PROSITE" id="PS51186">
    <property type="entry name" value="GNAT"/>
    <property type="match status" value="1"/>
</dbReference>
<dbReference type="EMBL" id="JAYMRS010000001">
    <property type="protein sequence ID" value="MFB8767204.1"/>
    <property type="molecule type" value="Genomic_DNA"/>
</dbReference>
<keyword evidence="5" id="KW-1185">Reference proteome</keyword>
<accession>A0A7K2ILS2</accession>
<evidence type="ECO:0000313" key="4">
    <source>
        <dbReference type="Proteomes" id="UP000467124"/>
    </source>
</evidence>
<name>A0A7K2ILS2_9ACTN</name>
<dbReference type="InterPro" id="IPR016181">
    <property type="entry name" value="Acyl_CoA_acyltransferase"/>
</dbReference>
<dbReference type="Pfam" id="PF13302">
    <property type="entry name" value="Acetyltransf_3"/>
    <property type="match status" value="1"/>
</dbReference>
<keyword evidence="3" id="KW-0808">Transferase</keyword>
<gene>
    <name evidence="3" type="ORF">GTW20_01220</name>
    <name evidence="2" type="ORF">VSQ78_05775</name>
</gene>
<sequence>MINTSALREKPTLIGENVRLVPLGPEHTDSYFSAGLDTEVRRLMGAHGHPTYEQARKWCESRADREDRLDLAITAPEDGRYLGELSLYDVSPENASAGYRIALSAIEFTGRGLGREATRLVLRHAFEEVGLHRIWLHVYAFNMRAIAVYRSCGFSVEGRLRDSLLWEGRRYDSLLMAVLRDGFDPS</sequence>
<dbReference type="PANTHER" id="PTHR43415">
    <property type="entry name" value="SPERMIDINE N(1)-ACETYLTRANSFERASE"/>
    <property type="match status" value="1"/>
</dbReference>
<dbReference type="OMA" id="WCESRAD"/>
<dbReference type="SUPFAM" id="SSF55729">
    <property type="entry name" value="Acyl-CoA N-acyltransferases (Nat)"/>
    <property type="match status" value="1"/>
</dbReference>
<dbReference type="EMBL" id="WWHY01000001">
    <property type="protein sequence ID" value="MYR30922.1"/>
    <property type="molecule type" value="Genomic_DNA"/>
</dbReference>
<dbReference type="GO" id="GO:0016747">
    <property type="term" value="F:acyltransferase activity, transferring groups other than amino-acyl groups"/>
    <property type="evidence" value="ECO:0007669"/>
    <property type="project" value="InterPro"/>
</dbReference>
<dbReference type="AlphaFoldDB" id="A0A7K2ILS2"/>
<evidence type="ECO:0000313" key="2">
    <source>
        <dbReference type="EMBL" id="MFB8767204.1"/>
    </source>
</evidence>
<organism evidence="3 4">
    <name type="scientific">Nocardiopsis alba</name>
    <dbReference type="NCBI Taxonomy" id="53437"/>
    <lineage>
        <taxon>Bacteria</taxon>
        <taxon>Bacillati</taxon>
        <taxon>Actinomycetota</taxon>
        <taxon>Actinomycetes</taxon>
        <taxon>Streptosporangiales</taxon>
        <taxon>Nocardiopsidaceae</taxon>
        <taxon>Nocardiopsis</taxon>
    </lineage>
</organism>
<protein>
    <submittedName>
        <fullName evidence="3">GNAT family N-acetyltransferase</fullName>
    </submittedName>
    <submittedName>
        <fullName evidence="2">GNAT family protein</fullName>
        <ecNumber evidence="2">2.-.-.-</ecNumber>
    </submittedName>
</protein>
<dbReference type="RefSeq" id="WP_014911833.1">
    <property type="nucleotide sequence ID" value="NZ_BAZE01000006.1"/>
</dbReference>
<dbReference type="Proteomes" id="UP001585053">
    <property type="component" value="Unassembled WGS sequence"/>
</dbReference>
<dbReference type="PANTHER" id="PTHR43415:SF3">
    <property type="entry name" value="GNAT-FAMILY ACETYLTRANSFERASE"/>
    <property type="match status" value="1"/>
</dbReference>
<reference evidence="2 5" key="2">
    <citation type="submission" date="2024-01" db="EMBL/GenBank/DDBJ databases">
        <title>Genome mining of biosynthetic gene clusters to explore secondary metabolites of Streptomyces sp.</title>
        <authorList>
            <person name="Baig A."/>
            <person name="Ajitkumar Shintre N."/>
            <person name="Kumar H."/>
            <person name="Anbarasu A."/>
            <person name="Ramaiah S."/>
        </authorList>
    </citation>
    <scope>NUCLEOTIDE SEQUENCE [LARGE SCALE GENOMIC DNA]</scope>
    <source>
        <strain evidence="2 5">A01</strain>
    </source>
</reference>
<evidence type="ECO:0000259" key="1">
    <source>
        <dbReference type="PROSITE" id="PS51186"/>
    </source>
</evidence>
<dbReference type="EC" id="2.-.-.-" evidence="2"/>
<evidence type="ECO:0000313" key="3">
    <source>
        <dbReference type="EMBL" id="MYR30922.1"/>
    </source>
</evidence>
<dbReference type="GeneID" id="91391941"/>
<proteinExistence type="predicted"/>
<feature type="domain" description="N-acetyltransferase" evidence="1">
    <location>
        <begin position="18"/>
        <end position="181"/>
    </location>
</feature>
<reference evidence="3 4" key="1">
    <citation type="journal article" date="2019" name="Nat. Commun.">
        <title>The antimicrobial potential of Streptomyces from insect microbiomes.</title>
        <authorList>
            <person name="Chevrette M.G."/>
            <person name="Carlson C.M."/>
            <person name="Ortega H.E."/>
            <person name="Thomas C."/>
            <person name="Ananiev G.E."/>
            <person name="Barns K.J."/>
            <person name="Book A.J."/>
            <person name="Cagnazzo J."/>
            <person name="Carlos C."/>
            <person name="Flanigan W."/>
            <person name="Grubbs K.J."/>
            <person name="Horn H.A."/>
            <person name="Hoffmann F.M."/>
            <person name="Klassen J.L."/>
            <person name="Knack J.J."/>
            <person name="Lewin G.R."/>
            <person name="McDonald B.R."/>
            <person name="Muller L."/>
            <person name="Melo W.G.P."/>
            <person name="Pinto-Tomas A.A."/>
            <person name="Schmitz A."/>
            <person name="Wendt-Pienkowski E."/>
            <person name="Wildman S."/>
            <person name="Zhao M."/>
            <person name="Zhang F."/>
            <person name="Bugni T.S."/>
            <person name="Andes D.R."/>
            <person name="Pupo M.T."/>
            <person name="Currie C.R."/>
        </authorList>
    </citation>
    <scope>NUCLEOTIDE SEQUENCE [LARGE SCALE GENOMIC DNA]</scope>
    <source>
        <strain evidence="3 4">SID5840</strain>
    </source>
</reference>
<dbReference type="InterPro" id="IPR000182">
    <property type="entry name" value="GNAT_dom"/>
</dbReference>
<dbReference type="Gene3D" id="3.40.630.30">
    <property type="match status" value="1"/>
</dbReference>